<protein>
    <submittedName>
        <fullName evidence="1">Uncharacterized protein</fullName>
    </submittedName>
</protein>
<dbReference type="Proteomes" id="UP001597319">
    <property type="component" value="Unassembled WGS sequence"/>
</dbReference>
<name>A0ABW5LF60_9FLAO</name>
<dbReference type="RefSeq" id="WP_378291869.1">
    <property type="nucleotide sequence ID" value="NZ_JBHULE010000019.1"/>
</dbReference>
<dbReference type="EMBL" id="JBHULE010000019">
    <property type="protein sequence ID" value="MFD2562891.1"/>
    <property type="molecule type" value="Genomic_DNA"/>
</dbReference>
<sequence>MDYKEIENWIRENITKNGNVSLHIFSKEEKIFENPFGFSQEQSELINLNGFLKKIGKFLTKVGQIKSVFWFKINLIDNAVSDLVGLGKITDLNDLELISSLIMYDKADQNGDVVVGIFDTSKEWLIKLTNDQDQNRVYIRLYGKGKIIQLLKNKANG</sequence>
<accession>A0ABW5LF60</accession>
<keyword evidence="2" id="KW-1185">Reference proteome</keyword>
<organism evidence="1 2">
    <name type="scientific">Aquimarina rubra</name>
    <dbReference type="NCBI Taxonomy" id="1920033"/>
    <lineage>
        <taxon>Bacteria</taxon>
        <taxon>Pseudomonadati</taxon>
        <taxon>Bacteroidota</taxon>
        <taxon>Flavobacteriia</taxon>
        <taxon>Flavobacteriales</taxon>
        <taxon>Flavobacteriaceae</taxon>
        <taxon>Aquimarina</taxon>
    </lineage>
</organism>
<comment type="caution">
    <text evidence="1">The sequence shown here is derived from an EMBL/GenBank/DDBJ whole genome shotgun (WGS) entry which is preliminary data.</text>
</comment>
<evidence type="ECO:0000313" key="2">
    <source>
        <dbReference type="Proteomes" id="UP001597319"/>
    </source>
</evidence>
<gene>
    <name evidence="1" type="ORF">ACFSR1_09465</name>
</gene>
<evidence type="ECO:0000313" key="1">
    <source>
        <dbReference type="EMBL" id="MFD2562891.1"/>
    </source>
</evidence>
<proteinExistence type="predicted"/>
<reference evidence="2" key="1">
    <citation type="journal article" date="2019" name="Int. J. Syst. Evol. Microbiol.">
        <title>The Global Catalogue of Microorganisms (GCM) 10K type strain sequencing project: providing services to taxonomists for standard genome sequencing and annotation.</title>
        <authorList>
            <consortium name="The Broad Institute Genomics Platform"/>
            <consortium name="The Broad Institute Genome Sequencing Center for Infectious Disease"/>
            <person name="Wu L."/>
            <person name="Ma J."/>
        </authorList>
    </citation>
    <scope>NUCLEOTIDE SEQUENCE [LARGE SCALE GENOMIC DNA]</scope>
    <source>
        <strain evidence="2">KCTC 52274</strain>
    </source>
</reference>